<protein>
    <recommendedName>
        <fullName evidence="4">Mannan endo-1,4-beta-mannosidase</fullName>
    </recommendedName>
</protein>
<evidence type="ECO:0000313" key="3">
    <source>
        <dbReference type="Proteomes" id="UP001642360"/>
    </source>
</evidence>
<evidence type="ECO:0000313" key="2">
    <source>
        <dbReference type="EMBL" id="CAK9160298.1"/>
    </source>
</evidence>
<evidence type="ECO:0008006" key="4">
    <source>
        <dbReference type="Google" id="ProtNLM"/>
    </source>
</evidence>
<dbReference type="GO" id="GO:0016985">
    <property type="term" value="F:mannan endo-1,4-beta-mannosidase activity"/>
    <property type="evidence" value="ECO:0007669"/>
    <property type="project" value="UniProtKB-EC"/>
</dbReference>
<dbReference type="Proteomes" id="UP001642360">
    <property type="component" value="Unassembled WGS sequence"/>
</dbReference>
<proteinExistence type="predicted"/>
<dbReference type="InterPro" id="IPR045053">
    <property type="entry name" value="MAN-like"/>
</dbReference>
<dbReference type="EMBL" id="CAUOFW020003497">
    <property type="protein sequence ID" value="CAK9160298.1"/>
    <property type="molecule type" value="Genomic_DNA"/>
</dbReference>
<dbReference type="SUPFAM" id="SSF51445">
    <property type="entry name" value="(Trans)glycosidases"/>
    <property type="match status" value="1"/>
</dbReference>
<gene>
    <name evidence="2" type="ORF">ILEXP_LOCUS29042</name>
</gene>
<keyword evidence="3" id="KW-1185">Reference proteome</keyword>
<feature type="region of interest" description="Disordered" evidence="1">
    <location>
        <begin position="272"/>
        <end position="293"/>
    </location>
</feature>
<dbReference type="AlphaFoldDB" id="A0ABC8STT0"/>
<feature type="compositionally biased region" description="Basic residues" evidence="1">
    <location>
        <begin position="275"/>
        <end position="293"/>
    </location>
</feature>
<evidence type="ECO:0000256" key="1">
    <source>
        <dbReference type="SAM" id="MobiDB-lite"/>
    </source>
</evidence>
<accession>A0ABC8STT0</accession>
<dbReference type="InterPro" id="IPR017853">
    <property type="entry name" value="GH"/>
</dbReference>
<dbReference type="PANTHER" id="PTHR31451:SF59">
    <property type="entry name" value="MANNAN ENDO-1,4-BETA-MANNOSIDASE"/>
    <property type="match status" value="1"/>
</dbReference>
<sequence length="293" mass="33249">MEFMKRWMSNHWQDSRTILKKPLVIAEFGKSSKDPGYSLNRRDWYMSSINTNIYNLARSGGTVGGALVWQLMAKGMDSYDDGYQIILSENPSTDGVIYRQCRAMAALSHINGFSHWPRNAKHGHPYGRRPVNNFNKFTKVNINLKIKNNTDHAFVFNKSIKVIIKSKNQNHVGLALFFIKSIKDPGYSLKERDWYMSSVYTNIYNLARSGGTVGGALVWQLMAKGMDSYDDGYQIILSENPSTDGVISRQSRAMTGLSHLFGLPHSNGRLSHWPHNAKHGHPYGRRHVNKSVP</sequence>
<organism evidence="2 3">
    <name type="scientific">Ilex paraguariensis</name>
    <name type="common">yerba mate</name>
    <dbReference type="NCBI Taxonomy" id="185542"/>
    <lineage>
        <taxon>Eukaryota</taxon>
        <taxon>Viridiplantae</taxon>
        <taxon>Streptophyta</taxon>
        <taxon>Embryophyta</taxon>
        <taxon>Tracheophyta</taxon>
        <taxon>Spermatophyta</taxon>
        <taxon>Magnoliopsida</taxon>
        <taxon>eudicotyledons</taxon>
        <taxon>Gunneridae</taxon>
        <taxon>Pentapetalae</taxon>
        <taxon>asterids</taxon>
        <taxon>campanulids</taxon>
        <taxon>Aquifoliales</taxon>
        <taxon>Aquifoliaceae</taxon>
        <taxon>Ilex</taxon>
    </lineage>
</organism>
<dbReference type="PANTHER" id="PTHR31451">
    <property type="match status" value="1"/>
</dbReference>
<dbReference type="Gene3D" id="3.20.20.80">
    <property type="entry name" value="Glycosidases"/>
    <property type="match status" value="2"/>
</dbReference>
<reference evidence="2 3" key="1">
    <citation type="submission" date="2024-02" db="EMBL/GenBank/DDBJ databases">
        <authorList>
            <person name="Vignale AGUSTIN F."/>
            <person name="Sosa J E."/>
            <person name="Modenutti C."/>
        </authorList>
    </citation>
    <scope>NUCLEOTIDE SEQUENCE [LARGE SCALE GENOMIC DNA]</scope>
</reference>
<comment type="caution">
    <text evidence="2">The sequence shown here is derived from an EMBL/GenBank/DDBJ whole genome shotgun (WGS) entry which is preliminary data.</text>
</comment>
<name>A0ABC8STT0_9AQUA</name>